<keyword evidence="2" id="KW-0732">Signal</keyword>
<dbReference type="KEGG" id="eiv:EIN_487770"/>
<feature type="signal peptide" evidence="2">
    <location>
        <begin position="1"/>
        <end position="15"/>
    </location>
</feature>
<dbReference type="RefSeq" id="XP_004256046.1">
    <property type="nucleotide sequence ID" value="XM_004255998.1"/>
</dbReference>
<reference evidence="3 4" key="1">
    <citation type="submission" date="2012-10" db="EMBL/GenBank/DDBJ databases">
        <authorList>
            <person name="Zafar N."/>
            <person name="Inman J."/>
            <person name="Hall N."/>
            <person name="Lorenzi H."/>
            <person name="Caler E."/>
        </authorList>
    </citation>
    <scope>NUCLEOTIDE SEQUENCE [LARGE SCALE GENOMIC DNA]</scope>
    <source>
        <strain evidence="3 4">IP1</strain>
    </source>
</reference>
<dbReference type="GeneID" id="14888231"/>
<evidence type="ECO:0000256" key="1">
    <source>
        <dbReference type="SAM" id="Phobius"/>
    </source>
</evidence>
<gene>
    <name evidence="3" type="ORF">EIN_487770</name>
</gene>
<keyword evidence="1" id="KW-0472">Membrane</keyword>
<accession>A0A0A1U8B0</accession>
<dbReference type="EMBL" id="KB206670">
    <property type="protein sequence ID" value="ELP89275.1"/>
    <property type="molecule type" value="Genomic_DNA"/>
</dbReference>
<evidence type="ECO:0000313" key="4">
    <source>
        <dbReference type="Proteomes" id="UP000014680"/>
    </source>
</evidence>
<feature type="chain" id="PRO_5012881459" evidence="2">
    <location>
        <begin position="16"/>
        <end position="120"/>
    </location>
</feature>
<feature type="transmembrane region" description="Helical" evidence="1">
    <location>
        <begin position="81"/>
        <end position="99"/>
    </location>
</feature>
<name>A0A0A1U8B0_ENTIV</name>
<dbReference type="Proteomes" id="UP000014680">
    <property type="component" value="Unassembled WGS sequence"/>
</dbReference>
<keyword evidence="1" id="KW-0812">Transmembrane</keyword>
<sequence length="120" mass="13391">MILVLLLVASGLSACVKKSENECYKAVGCVWNQVENVCEGHNLLHNEKHFTDYVLQFLKGVGSIIGKVFWPVSYLLENPVYIFYILLVFVFIAGVAALISSAELKMFNPATAKVFNTKME</sequence>
<dbReference type="VEuPathDB" id="AmoebaDB:EIN_487770"/>
<evidence type="ECO:0000256" key="2">
    <source>
        <dbReference type="SAM" id="SignalP"/>
    </source>
</evidence>
<keyword evidence="4" id="KW-1185">Reference proteome</keyword>
<dbReference type="AlphaFoldDB" id="A0A0A1U8B0"/>
<evidence type="ECO:0000313" key="3">
    <source>
        <dbReference type="EMBL" id="ELP89275.1"/>
    </source>
</evidence>
<proteinExistence type="predicted"/>
<protein>
    <submittedName>
        <fullName evidence="3">Uncharacterized protein</fullName>
    </submittedName>
</protein>
<keyword evidence="1" id="KW-1133">Transmembrane helix</keyword>
<organism evidence="3 4">
    <name type="scientific">Entamoeba invadens IP1</name>
    <dbReference type="NCBI Taxonomy" id="370355"/>
    <lineage>
        <taxon>Eukaryota</taxon>
        <taxon>Amoebozoa</taxon>
        <taxon>Evosea</taxon>
        <taxon>Archamoebae</taxon>
        <taxon>Mastigamoebida</taxon>
        <taxon>Entamoebidae</taxon>
        <taxon>Entamoeba</taxon>
    </lineage>
</organism>